<feature type="compositionally biased region" description="Basic and acidic residues" evidence="10">
    <location>
        <begin position="575"/>
        <end position="584"/>
    </location>
</feature>
<evidence type="ECO:0000256" key="1">
    <source>
        <dbReference type="ARBA" id="ARBA00002682"/>
    </source>
</evidence>
<dbReference type="PROSITE" id="PS51635">
    <property type="entry name" value="PNPLA"/>
    <property type="match status" value="1"/>
</dbReference>
<dbReference type="EMBL" id="JAPQKH010000002">
    <property type="protein sequence ID" value="KAJ5113041.1"/>
    <property type="molecule type" value="Genomic_DNA"/>
</dbReference>
<comment type="caution">
    <text evidence="9">Lacks conserved residue(s) required for the propagation of feature annotation.</text>
</comment>
<dbReference type="PANTHER" id="PTHR14226:SF44">
    <property type="entry name" value="TRIACYLGLYCEROL LIPASE 3"/>
    <property type="match status" value="1"/>
</dbReference>
<dbReference type="CDD" id="cd07229">
    <property type="entry name" value="Pat_TGL3_like"/>
    <property type="match status" value="1"/>
</dbReference>
<dbReference type="Pfam" id="PF01734">
    <property type="entry name" value="Patatin"/>
    <property type="match status" value="1"/>
</dbReference>
<dbReference type="InterPro" id="IPR016035">
    <property type="entry name" value="Acyl_Trfase/lysoPLipase"/>
</dbReference>
<evidence type="ECO:0000256" key="8">
    <source>
        <dbReference type="ARBA" id="ARBA00023136"/>
    </source>
</evidence>
<evidence type="ECO:0000313" key="13">
    <source>
        <dbReference type="EMBL" id="KAJ5113041.1"/>
    </source>
</evidence>
<evidence type="ECO:0000256" key="11">
    <source>
        <dbReference type="SAM" id="Phobius"/>
    </source>
</evidence>
<keyword evidence="5" id="KW-0442">Lipid degradation</keyword>
<evidence type="ECO:0000256" key="10">
    <source>
        <dbReference type="SAM" id="MobiDB-lite"/>
    </source>
</evidence>
<keyword evidence="6 11" id="KW-1133">Transmembrane helix</keyword>
<feature type="transmembrane region" description="Helical" evidence="11">
    <location>
        <begin position="6"/>
        <end position="26"/>
    </location>
</feature>
<comment type="caution">
    <text evidence="13">The sequence shown here is derived from an EMBL/GenBank/DDBJ whole genome shotgun (WGS) entry which is preliminary data.</text>
</comment>
<reference evidence="13" key="1">
    <citation type="submission" date="2022-11" db="EMBL/GenBank/DDBJ databases">
        <authorList>
            <person name="Petersen C."/>
        </authorList>
    </citation>
    <scope>NUCLEOTIDE SEQUENCE</scope>
    <source>
        <strain evidence="13">IBT 30069</strain>
    </source>
</reference>
<dbReference type="Gene3D" id="3.40.1090.10">
    <property type="entry name" value="Cytosolic phospholipase A2 catalytic domain"/>
    <property type="match status" value="1"/>
</dbReference>
<accession>A0A9W9KPG5</accession>
<keyword evidence="14" id="KW-1185">Reference proteome</keyword>
<evidence type="ECO:0000259" key="12">
    <source>
        <dbReference type="PROSITE" id="PS51635"/>
    </source>
</evidence>
<evidence type="ECO:0000256" key="5">
    <source>
        <dbReference type="ARBA" id="ARBA00022963"/>
    </source>
</evidence>
<proteinExistence type="predicted"/>
<evidence type="ECO:0000256" key="9">
    <source>
        <dbReference type="PROSITE-ProRule" id="PRU01161"/>
    </source>
</evidence>
<evidence type="ECO:0000256" key="3">
    <source>
        <dbReference type="ARBA" id="ARBA00022692"/>
    </source>
</evidence>
<dbReference type="InterPro" id="IPR050301">
    <property type="entry name" value="NTE"/>
</dbReference>
<evidence type="ECO:0000256" key="7">
    <source>
        <dbReference type="ARBA" id="ARBA00023098"/>
    </source>
</evidence>
<keyword evidence="3 11" id="KW-0812">Transmembrane</keyword>
<evidence type="ECO:0000256" key="2">
    <source>
        <dbReference type="ARBA" id="ARBA00004370"/>
    </source>
</evidence>
<dbReference type="GO" id="GO:0016042">
    <property type="term" value="P:lipid catabolic process"/>
    <property type="evidence" value="ECO:0007669"/>
    <property type="project" value="UniProtKB-KW"/>
</dbReference>
<reference evidence="13" key="2">
    <citation type="journal article" date="2023" name="IMA Fungus">
        <title>Comparative genomic study of the Penicillium genus elucidates a diverse pangenome and 15 lateral gene transfer events.</title>
        <authorList>
            <person name="Petersen C."/>
            <person name="Sorensen T."/>
            <person name="Nielsen M.R."/>
            <person name="Sondergaard T.E."/>
            <person name="Sorensen J.L."/>
            <person name="Fitzpatrick D.A."/>
            <person name="Frisvad J.C."/>
            <person name="Nielsen K.L."/>
        </authorList>
    </citation>
    <scope>NUCLEOTIDE SEQUENCE</scope>
    <source>
        <strain evidence="13">IBT 30069</strain>
    </source>
</reference>
<dbReference type="GO" id="GO:0016020">
    <property type="term" value="C:membrane"/>
    <property type="evidence" value="ECO:0007669"/>
    <property type="project" value="UniProtKB-SubCell"/>
</dbReference>
<dbReference type="Proteomes" id="UP001149165">
    <property type="component" value="Unassembled WGS sequence"/>
</dbReference>
<keyword evidence="4" id="KW-0378">Hydrolase</keyword>
<keyword evidence="7" id="KW-0443">Lipid metabolism</keyword>
<dbReference type="Pfam" id="PF11815">
    <property type="entry name" value="DUF3336"/>
    <property type="match status" value="1"/>
</dbReference>
<dbReference type="AlphaFoldDB" id="A0A9W9KPG5"/>
<keyword evidence="8 11" id="KW-0472">Membrane</keyword>
<feature type="region of interest" description="Disordered" evidence="10">
    <location>
        <begin position="553"/>
        <end position="599"/>
    </location>
</feature>
<evidence type="ECO:0000256" key="6">
    <source>
        <dbReference type="ARBA" id="ARBA00022989"/>
    </source>
</evidence>
<dbReference type="PANTHER" id="PTHR14226">
    <property type="entry name" value="NEUROPATHY TARGET ESTERASE/SWISS CHEESE D.MELANOGASTER"/>
    <property type="match status" value="1"/>
</dbReference>
<dbReference type="SUPFAM" id="SSF52151">
    <property type="entry name" value="FabD/lysophospholipase-like"/>
    <property type="match status" value="1"/>
</dbReference>
<comment type="function">
    <text evidence="1">Probable lipid hydrolase.</text>
</comment>
<feature type="domain" description="PNPLA" evidence="12">
    <location>
        <begin position="188"/>
        <end position="385"/>
    </location>
</feature>
<name>A0A9W9KPG5_9EURO</name>
<dbReference type="InterPro" id="IPR002641">
    <property type="entry name" value="PNPLA_dom"/>
</dbReference>
<dbReference type="InterPro" id="IPR021771">
    <property type="entry name" value="Triacylglycerol_lipase_N"/>
</dbReference>
<comment type="subcellular location">
    <subcellularLocation>
        <location evidence="2">Membrane</location>
    </subcellularLocation>
</comment>
<organism evidence="13 14">
    <name type="scientific">Penicillium angulare</name>
    <dbReference type="NCBI Taxonomy" id="116970"/>
    <lineage>
        <taxon>Eukaryota</taxon>
        <taxon>Fungi</taxon>
        <taxon>Dikarya</taxon>
        <taxon>Ascomycota</taxon>
        <taxon>Pezizomycotina</taxon>
        <taxon>Eurotiomycetes</taxon>
        <taxon>Eurotiomycetidae</taxon>
        <taxon>Eurotiales</taxon>
        <taxon>Aspergillaceae</taxon>
        <taxon>Penicillium</taxon>
    </lineage>
</organism>
<sequence length="599" mass="67463">MRSWWLGMWSIITAIFSMILDVANFWKQNPQKFLSWWHSKSPRAQLFHTLETANSYQEWEGAAFELDEILNKDLWRQNNISRHYDHRLILGRLEALMLARESENVQTLVNLLRSGLVRNLGNITSTKLFTHAYAGTKLLIDDYITQVALSIQYVTSLQPVPGHANGFTSQAKLELLHDTRQAFGRTTLLLQGGSAFGLCHLGVVKALHLQGLLPRIITGTATGAMVAALVGIHPENELLALLDGDTIDFSAFDQRGKGHSNGTSGNIGKGDGWLRTFVRRMMRFIRTGHLFDMELLEECVRSNVGDLTFEEAYARSKRILNITIATAGKTGTPNLLNYLTAPNVLIWSAAAASNASSFSSRSAPVTIYCKDETGSIVPWPHAQDAVFQPWRHIHYNEGESPLARIAELFNVNHFIVSQARPYLIPFLRSELNLLDRRQTGWNNLSRSLMRLVLVELRHRLRQLDYLGLLPGAVSRLLIDELIPGPNLTLVPDLTFSDLGRLFQHPTREQVAEWTLKGERGVWPAVSALKVREAIEIELDRGYQIVRRRRPSDVSLPAPVTQRHSPNEGVPRRRRVDGEKEKGDENEFLIEGGENSIEGV</sequence>
<dbReference type="GO" id="GO:0004806">
    <property type="term" value="F:triacylglycerol lipase activity"/>
    <property type="evidence" value="ECO:0007669"/>
    <property type="project" value="InterPro"/>
</dbReference>
<gene>
    <name evidence="13" type="ORF">N7456_001575</name>
</gene>
<dbReference type="OrthoDB" id="10049244at2759"/>
<evidence type="ECO:0000313" key="14">
    <source>
        <dbReference type="Proteomes" id="UP001149165"/>
    </source>
</evidence>
<evidence type="ECO:0000256" key="4">
    <source>
        <dbReference type="ARBA" id="ARBA00022801"/>
    </source>
</evidence>
<protein>
    <recommendedName>
        <fullName evidence="12">PNPLA domain-containing protein</fullName>
    </recommendedName>
</protein>
<dbReference type="GO" id="GO:0006641">
    <property type="term" value="P:triglyceride metabolic process"/>
    <property type="evidence" value="ECO:0007669"/>
    <property type="project" value="UniProtKB-ARBA"/>
</dbReference>